<name>A0A4V4ML78_9BASI</name>
<evidence type="ECO:0000256" key="6">
    <source>
        <dbReference type="ARBA" id="ARBA00023128"/>
    </source>
</evidence>
<dbReference type="SUPFAM" id="SSF46565">
    <property type="entry name" value="Chaperone J-domain"/>
    <property type="match status" value="1"/>
</dbReference>
<keyword evidence="4" id="KW-1133">Transmembrane helix</keyword>
<comment type="similarity">
    <text evidence="9">Belongs to the TIM14 family.</text>
</comment>
<dbReference type="PANTHER" id="PTHR12763">
    <property type="match status" value="1"/>
</dbReference>
<dbReference type="AlphaFoldDB" id="A0A4V4ML78"/>
<dbReference type="Proteomes" id="UP000307169">
    <property type="component" value="Unassembled WGS sequence"/>
</dbReference>
<dbReference type="Gene3D" id="1.10.287.110">
    <property type="entry name" value="DnaJ domain"/>
    <property type="match status" value="1"/>
</dbReference>
<organism evidence="13 14">
    <name type="scientific">Wallemia mellicola</name>
    <dbReference type="NCBI Taxonomy" id="1708541"/>
    <lineage>
        <taxon>Eukaryota</taxon>
        <taxon>Fungi</taxon>
        <taxon>Dikarya</taxon>
        <taxon>Basidiomycota</taxon>
        <taxon>Wallemiomycotina</taxon>
        <taxon>Wallemiomycetes</taxon>
        <taxon>Wallemiales</taxon>
        <taxon>Wallemiaceae</taxon>
        <taxon>Wallemia</taxon>
    </lineage>
</organism>
<dbReference type="PANTHER" id="PTHR12763:SF28">
    <property type="entry name" value="GEO10507P1-RELATED"/>
    <property type="match status" value="1"/>
</dbReference>
<protein>
    <recommendedName>
        <fullName evidence="10">Mitochondrial import inner membrane translocase subunit TIM14</fullName>
    </recommendedName>
    <alternativeName>
        <fullName evidence="11">Presequence translocated-associated motor subunit PAM18</fullName>
    </alternativeName>
</protein>
<comment type="subcellular location">
    <subcellularLocation>
        <location evidence="1">Mitochondrion inner membrane</location>
        <topology evidence="1">Single-pass membrane protein</topology>
    </subcellularLocation>
</comment>
<evidence type="ECO:0000256" key="8">
    <source>
        <dbReference type="ARBA" id="ARBA00023186"/>
    </source>
</evidence>
<dbReference type="InterPro" id="IPR001623">
    <property type="entry name" value="DnaJ_domain"/>
</dbReference>
<dbReference type="GO" id="GO:0001405">
    <property type="term" value="C:PAM complex, Tim23 associated import motor"/>
    <property type="evidence" value="ECO:0007669"/>
    <property type="project" value="TreeGrafter"/>
</dbReference>
<keyword evidence="8" id="KW-0143">Chaperone</keyword>
<dbReference type="EMBL" id="SPRH01000039">
    <property type="protein sequence ID" value="TIB98332.1"/>
    <property type="molecule type" value="Genomic_DNA"/>
</dbReference>
<evidence type="ECO:0000256" key="7">
    <source>
        <dbReference type="ARBA" id="ARBA00023136"/>
    </source>
</evidence>
<dbReference type="GO" id="GO:0001671">
    <property type="term" value="F:ATPase activator activity"/>
    <property type="evidence" value="ECO:0007669"/>
    <property type="project" value="TreeGrafter"/>
</dbReference>
<proteinExistence type="inferred from homology"/>
<keyword evidence="5" id="KW-0811">Translocation</keyword>
<evidence type="ECO:0000256" key="9">
    <source>
        <dbReference type="ARBA" id="ARBA00038105"/>
    </source>
</evidence>
<dbReference type="InterPro" id="IPR036869">
    <property type="entry name" value="J_dom_sf"/>
</dbReference>
<sequence>METLGLCALGLTGGMFIASRLRAKTAASKWAIGGFQAKMDKKEALQILGLREQLANTQRIKHAHRTIMLANHPDKGGSPFLASKINEAVGIFPTIRATLTMPQKDLLEKQASK</sequence>
<keyword evidence="5" id="KW-0813">Transport</keyword>
<reference evidence="13 14" key="1">
    <citation type="submission" date="2019-03" db="EMBL/GenBank/DDBJ databases">
        <title>Sequencing 25 genomes of Wallemia mellicola.</title>
        <authorList>
            <person name="Gostincar C."/>
        </authorList>
    </citation>
    <scope>NUCLEOTIDE SEQUENCE [LARGE SCALE GENOMIC DNA]</scope>
    <source>
        <strain evidence="13 14">EXF-1262</strain>
    </source>
</reference>
<evidence type="ECO:0000256" key="4">
    <source>
        <dbReference type="ARBA" id="ARBA00022989"/>
    </source>
</evidence>
<evidence type="ECO:0000259" key="12">
    <source>
        <dbReference type="PROSITE" id="PS50076"/>
    </source>
</evidence>
<evidence type="ECO:0000256" key="3">
    <source>
        <dbReference type="ARBA" id="ARBA00022792"/>
    </source>
</evidence>
<feature type="domain" description="J" evidence="12">
    <location>
        <begin position="43"/>
        <end position="113"/>
    </location>
</feature>
<dbReference type="PROSITE" id="PS50076">
    <property type="entry name" value="DNAJ_2"/>
    <property type="match status" value="1"/>
</dbReference>
<evidence type="ECO:0000256" key="11">
    <source>
        <dbReference type="ARBA" id="ARBA00041716"/>
    </source>
</evidence>
<evidence type="ECO:0000256" key="10">
    <source>
        <dbReference type="ARBA" id="ARBA00040828"/>
    </source>
</evidence>
<evidence type="ECO:0000256" key="5">
    <source>
        <dbReference type="ARBA" id="ARBA00023010"/>
    </source>
</evidence>
<keyword evidence="7" id="KW-0472">Membrane</keyword>
<dbReference type="FunFam" id="1.10.287.110:FF:000001">
    <property type="entry name" value="Import inner membrane translocase subunit tim14"/>
    <property type="match status" value="1"/>
</dbReference>
<keyword evidence="2" id="KW-0812">Transmembrane</keyword>
<keyword evidence="6" id="KW-0496">Mitochondrion</keyword>
<accession>A0A4V4ML78</accession>
<evidence type="ECO:0000256" key="1">
    <source>
        <dbReference type="ARBA" id="ARBA00004434"/>
    </source>
</evidence>
<dbReference type="CDD" id="cd06257">
    <property type="entry name" value="DnaJ"/>
    <property type="match status" value="1"/>
</dbReference>
<evidence type="ECO:0000313" key="14">
    <source>
        <dbReference type="Proteomes" id="UP000307169"/>
    </source>
</evidence>
<comment type="caution">
    <text evidence="13">The sequence shown here is derived from an EMBL/GenBank/DDBJ whole genome shotgun (WGS) entry which is preliminary data.</text>
</comment>
<gene>
    <name evidence="13" type="ORF">E3Q17_03059</name>
</gene>
<dbReference type="GO" id="GO:0030150">
    <property type="term" value="P:protein import into mitochondrial matrix"/>
    <property type="evidence" value="ECO:0007669"/>
    <property type="project" value="TreeGrafter"/>
</dbReference>
<evidence type="ECO:0000256" key="2">
    <source>
        <dbReference type="ARBA" id="ARBA00022692"/>
    </source>
</evidence>
<evidence type="ECO:0000313" key="13">
    <source>
        <dbReference type="EMBL" id="TIB98332.1"/>
    </source>
</evidence>
<keyword evidence="3" id="KW-0999">Mitochondrion inner membrane</keyword>
<keyword evidence="5" id="KW-0653">Protein transport</keyword>